<keyword evidence="3" id="KW-1185">Reference proteome</keyword>
<dbReference type="EMBL" id="JASNWA010000009">
    <property type="protein sequence ID" value="KAK3170357.1"/>
    <property type="molecule type" value="Genomic_DNA"/>
</dbReference>
<dbReference type="AlphaFoldDB" id="A0AAD9Z4V1"/>
<organism evidence="2 3">
    <name type="scientific">Lepraria neglecta</name>
    <dbReference type="NCBI Taxonomy" id="209136"/>
    <lineage>
        <taxon>Eukaryota</taxon>
        <taxon>Fungi</taxon>
        <taxon>Dikarya</taxon>
        <taxon>Ascomycota</taxon>
        <taxon>Pezizomycotina</taxon>
        <taxon>Lecanoromycetes</taxon>
        <taxon>OSLEUM clade</taxon>
        <taxon>Lecanoromycetidae</taxon>
        <taxon>Lecanorales</taxon>
        <taxon>Lecanorineae</taxon>
        <taxon>Stereocaulaceae</taxon>
        <taxon>Lepraria</taxon>
    </lineage>
</organism>
<feature type="compositionally biased region" description="Basic and acidic residues" evidence="1">
    <location>
        <begin position="26"/>
        <end position="35"/>
    </location>
</feature>
<gene>
    <name evidence="2" type="ORF">OEA41_009744</name>
</gene>
<comment type="caution">
    <text evidence="2">The sequence shown here is derived from an EMBL/GenBank/DDBJ whole genome shotgun (WGS) entry which is preliminary data.</text>
</comment>
<evidence type="ECO:0000313" key="3">
    <source>
        <dbReference type="Proteomes" id="UP001276659"/>
    </source>
</evidence>
<feature type="region of interest" description="Disordered" evidence="1">
    <location>
        <begin position="1"/>
        <end position="58"/>
    </location>
</feature>
<protein>
    <submittedName>
        <fullName evidence="2">Uncharacterized protein</fullName>
    </submittedName>
</protein>
<proteinExistence type="predicted"/>
<accession>A0AAD9Z4V1</accession>
<sequence length="90" mass="10282">MMIVKDKEKDEEIGVVTEEGTPLKDYPAEQQKEADETAEPAGEYTYGHKKGGYGKVDNDKDEMVAEHEEEDITWRMSDFQLPPVEPLSYD</sequence>
<evidence type="ECO:0000256" key="1">
    <source>
        <dbReference type="SAM" id="MobiDB-lite"/>
    </source>
</evidence>
<dbReference type="Proteomes" id="UP001276659">
    <property type="component" value="Unassembled WGS sequence"/>
</dbReference>
<feature type="compositionally biased region" description="Basic and acidic residues" evidence="1">
    <location>
        <begin position="1"/>
        <end position="12"/>
    </location>
</feature>
<name>A0AAD9Z4V1_9LECA</name>
<evidence type="ECO:0000313" key="2">
    <source>
        <dbReference type="EMBL" id="KAK3170357.1"/>
    </source>
</evidence>
<reference evidence="2" key="1">
    <citation type="submission" date="2022-11" db="EMBL/GenBank/DDBJ databases">
        <title>Chromosomal genome sequence assembly and mating type (MAT) locus characterization of the leprose asexual lichenized fungus Lepraria neglecta (Nyl.) Erichsen.</title>
        <authorList>
            <person name="Allen J.L."/>
            <person name="Pfeffer B."/>
        </authorList>
    </citation>
    <scope>NUCLEOTIDE SEQUENCE</scope>
    <source>
        <strain evidence="2">Allen 5258</strain>
    </source>
</reference>